<evidence type="ECO:0000259" key="2">
    <source>
        <dbReference type="PROSITE" id="PS50994"/>
    </source>
</evidence>
<keyword evidence="4" id="KW-1185">Reference proteome</keyword>
<dbReference type="Gene3D" id="3.30.420.10">
    <property type="entry name" value="Ribonuclease H-like superfamily/Ribonuclease H"/>
    <property type="match status" value="1"/>
</dbReference>
<accession>A0ABS4NGN2</accession>
<proteinExistence type="predicted"/>
<dbReference type="RefSeq" id="WP_209454540.1">
    <property type="nucleotide sequence ID" value="NZ_JAGGLT010000028.1"/>
</dbReference>
<comment type="caution">
    <text evidence="3">The sequence shown here is derived from an EMBL/GenBank/DDBJ whole genome shotgun (WGS) entry which is preliminary data.</text>
</comment>
<dbReference type="InterPro" id="IPR036397">
    <property type="entry name" value="RNaseH_sf"/>
</dbReference>
<dbReference type="InterPro" id="IPR012337">
    <property type="entry name" value="RNaseH-like_sf"/>
</dbReference>
<sequence length="300" mass="35027">MTEAIYLEVYRKCEASKGKRRVSVSGMLRYLGVSRSGYNSWLKRKPSKQQLRKESVQDKIREIHAKSHDIYGAPKITKELHKAGEVISERTVGKYMKEMGLKARYIKPYTVTTRNSNFSSSLENILQQQFNPDSHNAVWCTDITYIWTVDGFVYLTSIMDLYSRKIIAWTLSKTLEVSCVLDTINKAKATRRLTNPLVIHSDRGSQYVSKEYRKAASKMTLSYSKKGCPWDNACIESFHSLIKREWLNQYKIKDYDHARKLVFEYIETFYNTVRTHSHCDYKSPDQYEAQYLKKTTKLIG</sequence>
<dbReference type="Pfam" id="PF00665">
    <property type="entry name" value="rve"/>
    <property type="match status" value="1"/>
</dbReference>
<evidence type="ECO:0000313" key="3">
    <source>
        <dbReference type="EMBL" id="MBP2072834.1"/>
    </source>
</evidence>
<reference evidence="3" key="1">
    <citation type="submission" date="2021-03" db="EMBL/GenBank/DDBJ databases">
        <title>Genomic Encyclopedia of Type Strains, Phase IV (KMG-IV): sequencing the most valuable type-strain genomes for metagenomic binning, comparative biology and taxonomic classification.</title>
        <authorList>
            <person name="Goeker M."/>
        </authorList>
    </citation>
    <scope>NUCLEOTIDE SEQUENCE</scope>
    <source>
        <strain evidence="3">DSM 101588</strain>
    </source>
</reference>
<dbReference type="InterPro" id="IPR050900">
    <property type="entry name" value="Transposase_IS3/IS150/IS904"/>
</dbReference>
<dbReference type="PANTHER" id="PTHR46889">
    <property type="entry name" value="TRANSPOSASE INSF FOR INSERTION SEQUENCE IS3B-RELATED"/>
    <property type="match status" value="1"/>
</dbReference>
<dbReference type="Pfam" id="PF13333">
    <property type="entry name" value="rve_2"/>
    <property type="match status" value="1"/>
</dbReference>
<dbReference type="SUPFAM" id="SSF53098">
    <property type="entry name" value="Ribonuclease H-like"/>
    <property type="match status" value="1"/>
</dbReference>
<evidence type="ECO:0000256" key="1">
    <source>
        <dbReference type="ARBA" id="ARBA00002286"/>
    </source>
</evidence>
<dbReference type="EMBL" id="JAGGLT010000028">
    <property type="protein sequence ID" value="MBP2072834.1"/>
    <property type="molecule type" value="Genomic_DNA"/>
</dbReference>
<comment type="function">
    <text evidence="1">Involved in the transposition of the insertion sequence.</text>
</comment>
<dbReference type="NCBIfam" id="NF033516">
    <property type="entry name" value="transpos_IS3"/>
    <property type="match status" value="1"/>
</dbReference>
<evidence type="ECO:0000313" key="4">
    <source>
        <dbReference type="Proteomes" id="UP001166402"/>
    </source>
</evidence>
<name>A0ABS4NGN2_9THEO</name>
<dbReference type="InterPro" id="IPR048020">
    <property type="entry name" value="Transpos_IS3"/>
</dbReference>
<dbReference type="InterPro" id="IPR001584">
    <property type="entry name" value="Integrase_cat-core"/>
</dbReference>
<dbReference type="PANTHER" id="PTHR46889:SF4">
    <property type="entry name" value="TRANSPOSASE INSO FOR INSERTION SEQUENCE ELEMENT IS911B-RELATED"/>
    <property type="match status" value="1"/>
</dbReference>
<organism evidence="3 4">
    <name type="scientific">Thermoanaerobacterium butyriciformans</name>
    <dbReference type="NCBI Taxonomy" id="1702242"/>
    <lineage>
        <taxon>Bacteria</taxon>
        <taxon>Bacillati</taxon>
        <taxon>Bacillota</taxon>
        <taxon>Clostridia</taxon>
        <taxon>Thermoanaerobacterales</taxon>
        <taxon>Thermoanaerobacteraceae</taxon>
        <taxon>Thermoanaerobacterium</taxon>
    </lineage>
</organism>
<dbReference type="PROSITE" id="PS50994">
    <property type="entry name" value="INTEGRASE"/>
    <property type="match status" value="1"/>
</dbReference>
<gene>
    <name evidence="3" type="ORF">J2Z80_002377</name>
</gene>
<dbReference type="Proteomes" id="UP001166402">
    <property type="component" value="Unassembled WGS sequence"/>
</dbReference>
<feature type="domain" description="Integrase catalytic" evidence="2">
    <location>
        <begin position="128"/>
        <end position="292"/>
    </location>
</feature>
<dbReference type="Pfam" id="PF13276">
    <property type="entry name" value="HTH_21"/>
    <property type="match status" value="1"/>
</dbReference>
<dbReference type="InterPro" id="IPR025948">
    <property type="entry name" value="HTH-like_dom"/>
</dbReference>
<protein>
    <submittedName>
        <fullName evidence="3">Transposase InsO family protein</fullName>
    </submittedName>
</protein>